<dbReference type="OrthoDB" id="15391at10239"/>
<dbReference type="Pfam" id="PF06385">
    <property type="entry name" value="Baculo_LEF-11"/>
    <property type="match status" value="1"/>
</dbReference>
<keyword evidence="4" id="KW-0804">Transcription</keyword>
<evidence type="ECO:0000313" key="6">
    <source>
        <dbReference type="Proteomes" id="UP000201861"/>
    </source>
</evidence>
<protein>
    <recommendedName>
        <fullName evidence="2">Late expression factor 11</fullName>
    </recommendedName>
</protein>
<keyword evidence="3" id="KW-0805">Transcription regulation</keyword>
<dbReference type="GeneID" id="27429856"/>
<evidence type="ECO:0000256" key="3">
    <source>
        <dbReference type="ARBA" id="ARBA00023015"/>
    </source>
</evidence>
<keyword evidence="6" id="KW-1185">Reference proteome</keyword>
<organism evidence="5 6">
    <name type="scientific">Urbanus proteus nucleopolyhedrovirus</name>
    <dbReference type="NCBI Taxonomy" id="1675866"/>
    <lineage>
        <taxon>Viruses</taxon>
        <taxon>Viruses incertae sedis</taxon>
        <taxon>Naldaviricetes</taxon>
        <taxon>Lefavirales</taxon>
        <taxon>Baculoviridae</taxon>
        <taxon>Alphabaculovirus</taxon>
        <taxon>Alphabaculovirus urprotei</taxon>
    </lineage>
</organism>
<dbReference type="RefSeq" id="YP_009250012.1">
    <property type="nucleotide sequence ID" value="NC_029997.2"/>
</dbReference>
<dbReference type="InterPro" id="IPR009429">
    <property type="entry name" value="Baculo_LEF-11"/>
</dbReference>
<reference evidence="5" key="1">
    <citation type="submission" date="2017-04" db="EMBL/GenBank/DDBJ databases">
        <title>Complete genome sequence of Urbanus proteus nucleopolyhedrovirus (UrprNPV).</title>
        <authorList>
            <person name="Santos E.R."/>
            <person name="Melo F.L."/>
            <person name="Sosa-Gomez D.R."/>
            <person name="Ribeiro B.M."/>
            <person name="Ardisson-Araujo D.M.P."/>
        </authorList>
    </citation>
    <scope>NUCLEOTIDE SEQUENCE [LARGE SCALE GENOMIC DNA]</scope>
    <source>
        <strain evidence="5">Southern Brazil</strain>
    </source>
</reference>
<evidence type="ECO:0000313" key="5">
    <source>
        <dbReference type="EMBL" id="AKR17344.1"/>
    </source>
</evidence>
<evidence type="ECO:0000256" key="1">
    <source>
        <dbReference type="ARBA" id="ARBA00008271"/>
    </source>
</evidence>
<dbReference type="KEGG" id="vg:27429856"/>
<dbReference type="Proteomes" id="UP000201861">
    <property type="component" value="Segment"/>
</dbReference>
<gene>
    <name evidence="5" type="primary">lef-11</name>
</gene>
<evidence type="ECO:0000256" key="2">
    <source>
        <dbReference type="ARBA" id="ARBA00017118"/>
    </source>
</evidence>
<accession>A0A162GUI0</accession>
<sequence>MEKAFVCGDSGLQGIKKYNQQCLTRSEICALWREAINARKHSGDVRGVCDHLFEGDYKWQIKYIREKLEHTSIVCDDYCTRKHLGAHSSKINRLFKSKKTLLEEYNINAGRYKKFNVGDVRQSCSTTTPSNKQ</sequence>
<comment type="similarity">
    <text evidence="1">Belongs to the baculoviridae LEF-11 family.</text>
</comment>
<dbReference type="GO" id="GO:0006355">
    <property type="term" value="P:regulation of DNA-templated transcription"/>
    <property type="evidence" value="ECO:0007669"/>
    <property type="project" value="InterPro"/>
</dbReference>
<name>A0A162GUI0_9ABAC</name>
<dbReference type="EMBL" id="KR011717">
    <property type="protein sequence ID" value="AKR17344.1"/>
    <property type="molecule type" value="Genomic_DNA"/>
</dbReference>
<dbReference type="GO" id="GO:0019058">
    <property type="term" value="P:viral life cycle"/>
    <property type="evidence" value="ECO:0007669"/>
    <property type="project" value="InterPro"/>
</dbReference>
<evidence type="ECO:0000256" key="4">
    <source>
        <dbReference type="ARBA" id="ARBA00023163"/>
    </source>
</evidence>
<proteinExistence type="inferred from homology"/>